<dbReference type="InterPro" id="IPR011990">
    <property type="entry name" value="TPR-like_helical_dom_sf"/>
</dbReference>
<keyword evidence="2" id="KW-0802">TPR repeat</keyword>
<dbReference type="AlphaFoldDB" id="A0A382JY25"/>
<dbReference type="PROSITE" id="PS50005">
    <property type="entry name" value="TPR"/>
    <property type="match status" value="2"/>
</dbReference>
<keyword evidence="1" id="KW-0677">Repeat</keyword>
<feature type="compositionally biased region" description="Acidic residues" evidence="3">
    <location>
        <begin position="156"/>
        <end position="171"/>
    </location>
</feature>
<evidence type="ECO:0000256" key="3">
    <source>
        <dbReference type="SAM" id="MobiDB-lite"/>
    </source>
</evidence>
<dbReference type="GO" id="GO:0051879">
    <property type="term" value="F:Hsp90 protein binding"/>
    <property type="evidence" value="ECO:0007669"/>
    <property type="project" value="TreeGrafter"/>
</dbReference>
<dbReference type="SMART" id="SM00028">
    <property type="entry name" value="TPR"/>
    <property type="match status" value="3"/>
</dbReference>
<name>A0A382JY25_9ZZZZ</name>
<dbReference type="PROSITE" id="PS50293">
    <property type="entry name" value="TPR_REGION"/>
    <property type="match status" value="1"/>
</dbReference>
<dbReference type="Gene3D" id="1.25.40.10">
    <property type="entry name" value="Tetratricopeptide repeat domain"/>
    <property type="match status" value="1"/>
</dbReference>
<dbReference type="PANTHER" id="PTHR22904:SF523">
    <property type="entry name" value="STRESS-INDUCED-PHOSPHOPROTEIN 1"/>
    <property type="match status" value="1"/>
</dbReference>
<evidence type="ECO:0000313" key="4">
    <source>
        <dbReference type="EMBL" id="SVC16828.1"/>
    </source>
</evidence>
<dbReference type="Pfam" id="PF13432">
    <property type="entry name" value="TPR_16"/>
    <property type="match status" value="1"/>
</dbReference>
<accession>A0A382JY25</accession>
<evidence type="ECO:0000256" key="2">
    <source>
        <dbReference type="ARBA" id="ARBA00022803"/>
    </source>
</evidence>
<reference evidence="4" key="1">
    <citation type="submission" date="2018-05" db="EMBL/GenBank/DDBJ databases">
        <authorList>
            <person name="Lanie J.A."/>
            <person name="Ng W.-L."/>
            <person name="Kazmierczak K.M."/>
            <person name="Andrzejewski T.M."/>
            <person name="Davidsen T.M."/>
            <person name="Wayne K.J."/>
            <person name="Tettelin H."/>
            <person name="Glass J.I."/>
            <person name="Rusch D."/>
            <person name="Podicherti R."/>
            <person name="Tsui H.-C.T."/>
            <person name="Winkler M.E."/>
        </authorList>
    </citation>
    <scope>NUCLEOTIDE SEQUENCE</scope>
</reference>
<evidence type="ECO:0000256" key="1">
    <source>
        <dbReference type="ARBA" id="ARBA00022737"/>
    </source>
</evidence>
<feature type="region of interest" description="Disordered" evidence="3">
    <location>
        <begin position="143"/>
        <end position="195"/>
    </location>
</feature>
<organism evidence="4">
    <name type="scientific">marine metagenome</name>
    <dbReference type="NCBI Taxonomy" id="408172"/>
    <lineage>
        <taxon>unclassified sequences</taxon>
        <taxon>metagenomes</taxon>
        <taxon>ecological metagenomes</taxon>
    </lineage>
</organism>
<dbReference type="InterPro" id="IPR019734">
    <property type="entry name" value="TPR_rpt"/>
</dbReference>
<proteinExistence type="predicted"/>
<protein>
    <submittedName>
        <fullName evidence="4">Uncharacterized protein</fullName>
    </submittedName>
</protein>
<gene>
    <name evidence="4" type="ORF">METZ01_LOCUS269682</name>
</gene>
<feature type="non-terminal residue" evidence="4">
    <location>
        <position position="195"/>
    </location>
</feature>
<dbReference type="SUPFAM" id="SSF48452">
    <property type="entry name" value="TPR-like"/>
    <property type="match status" value="1"/>
</dbReference>
<sequence length="195" mass="21468">MTPALLCGVILLGEPVLAQTVGDPVASRSAKAREHYDEGRYEEALRAYRDALVERPESEPLHLNVGDALYELGDYEAAAGEFEQVTLAEDDGLAAEGYFNLGNSRYQLQDYPAAVEAYREALQRTPGDVDAKANLELALQMLQSPPPQQQPSDGEQQQDQDQDQSEQSDEQGQDHQQQQPAESDSEQPQEPPSTP</sequence>
<dbReference type="EMBL" id="UINC01077065">
    <property type="protein sequence ID" value="SVC16828.1"/>
    <property type="molecule type" value="Genomic_DNA"/>
</dbReference>
<dbReference type="PANTHER" id="PTHR22904">
    <property type="entry name" value="TPR REPEAT CONTAINING PROTEIN"/>
    <property type="match status" value="1"/>
</dbReference>